<evidence type="ECO:0000313" key="1">
    <source>
        <dbReference type="EMBL" id="RIE06932.1"/>
    </source>
</evidence>
<dbReference type="EMBL" id="QXIS01000001">
    <property type="protein sequence ID" value="RIE06932.1"/>
    <property type="molecule type" value="Genomic_DNA"/>
</dbReference>
<dbReference type="Proteomes" id="UP000266328">
    <property type="component" value="Unassembled WGS sequence"/>
</dbReference>
<reference evidence="1 2" key="1">
    <citation type="submission" date="2018-09" db="EMBL/GenBank/DDBJ databases">
        <title>Discovery and Ecogenomic Context for Candidatus Cryosericales, a Global Caldiserica Order Active in Thawing Permafrost.</title>
        <authorList>
            <person name="Martinez M.A."/>
            <person name="Woodcroft B.J."/>
            <person name="Ignacio Espinoza J.C."/>
            <person name="Zayed A."/>
            <person name="Singleton C.M."/>
            <person name="Boyd J."/>
            <person name="Li Y.-F."/>
            <person name="Purvine S."/>
            <person name="Maughan H."/>
            <person name="Hodgkins S.B."/>
            <person name="Anderson D."/>
            <person name="Sederholm M."/>
            <person name="Temperton B."/>
            <person name="Saleska S.R."/>
            <person name="Tyson G.W."/>
            <person name="Rich V.I."/>
        </authorList>
    </citation>
    <scope>NUCLEOTIDE SEQUENCE [LARGE SCALE GENOMIC DNA]</scope>
    <source>
        <strain evidence="1 2">SMC7</strain>
    </source>
</reference>
<dbReference type="AlphaFoldDB" id="A0A398CW30"/>
<name>A0A398CW30_9BACT</name>
<evidence type="ECO:0000313" key="2">
    <source>
        <dbReference type="Proteomes" id="UP000266328"/>
    </source>
</evidence>
<dbReference type="RefSeq" id="WP_119088364.1">
    <property type="nucleotide sequence ID" value="NZ_QXIS01000001.1"/>
</dbReference>
<dbReference type="OrthoDB" id="9763894at2"/>
<organism evidence="1 2">
    <name type="scientific">Candidatus Cryosericum terrychapinii</name>
    <dbReference type="NCBI Taxonomy" id="2290919"/>
    <lineage>
        <taxon>Bacteria</taxon>
        <taxon>Pseudomonadati</taxon>
        <taxon>Caldisericota/Cryosericota group</taxon>
        <taxon>Candidatus Cryosericota</taxon>
        <taxon>Candidatus Cryosericia</taxon>
        <taxon>Candidatus Cryosericales</taxon>
        <taxon>Candidatus Cryosericaceae</taxon>
        <taxon>Candidatus Cryosericum</taxon>
    </lineage>
</organism>
<protein>
    <submittedName>
        <fullName evidence="1">Uncharacterized protein</fullName>
    </submittedName>
</protein>
<accession>A0A398CW30</accession>
<proteinExistence type="predicted"/>
<sequence>MSGGYWNRALVVDLEEGTSCDEVLDASVSNEYHDLRDLGDRLGIPTIETARRLRIDQLSTGGSAPEG</sequence>
<comment type="caution">
    <text evidence="1">The sequence shown here is derived from an EMBL/GenBank/DDBJ whole genome shotgun (WGS) entry which is preliminary data.</text>
</comment>
<keyword evidence="2" id="KW-1185">Reference proteome</keyword>
<gene>
    <name evidence="1" type="ORF">SMC7_00135</name>
</gene>